<comment type="caution">
    <text evidence="1">The sequence shown here is derived from an EMBL/GenBank/DDBJ whole genome shotgun (WGS) entry which is preliminary data.</text>
</comment>
<accession>A0A4R3VZ97</accession>
<keyword evidence="2" id="KW-1185">Reference proteome</keyword>
<dbReference type="AlphaFoldDB" id="A0A4R3VZ97"/>
<evidence type="ECO:0000313" key="2">
    <source>
        <dbReference type="Proteomes" id="UP000295197"/>
    </source>
</evidence>
<evidence type="ECO:0000313" key="1">
    <source>
        <dbReference type="EMBL" id="TCV18606.1"/>
    </source>
</evidence>
<dbReference type="RefSeq" id="WP_132777106.1">
    <property type="nucleotide sequence ID" value="NZ_SMBZ01000010.1"/>
</dbReference>
<dbReference type="InterPro" id="IPR014985">
    <property type="entry name" value="WbqC"/>
</dbReference>
<proteinExistence type="predicted"/>
<name>A0A4R3VZ97_9SPHI</name>
<gene>
    <name evidence="1" type="ORF">EDC17_10107</name>
</gene>
<sequence length="202" mass="23908">MSNSIILSASYLPPVSYFHAIAKNEGDIVLDKYEHFPKQTFRNRTQIATANGVLDLIVPIQHGRKERIGMKDVKIAYDHEWQRLHWLSLQTAYRSSAYFEYYEDDFRPFYTRKFDYLFDFNLAQLELVLKCLKIKRTIGFTDTYEKDYGDLDFRHVIHPKKASIYANPKPYYQIFEDRHGFLSDLSVIDLIFNQGPQGKNFL</sequence>
<dbReference type="Proteomes" id="UP000295197">
    <property type="component" value="Unassembled WGS sequence"/>
</dbReference>
<dbReference type="EMBL" id="SMBZ01000010">
    <property type="protein sequence ID" value="TCV18606.1"/>
    <property type="molecule type" value="Genomic_DNA"/>
</dbReference>
<dbReference type="OrthoDB" id="1523452at2"/>
<reference evidence="1 2" key="1">
    <citation type="submission" date="2019-03" db="EMBL/GenBank/DDBJ databases">
        <title>Genomic Encyclopedia of Type Strains, Phase IV (KMG-IV): sequencing the most valuable type-strain genomes for metagenomic binning, comparative biology and taxonomic classification.</title>
        <authorList>
            <person name="Goeker M."/>
        </authorList>
    </citation>
    <scope>NUCLEOTIDE SEQUENCE [LARGE SCALE GENOMIC DNA]</scope>
    <source>
        <strain evidence="1 2">DSM 22362</strain>
    </source>
</reference>
<dbReference type="Pfam" id="PF08889">
    <property type="entry name" value="WbqC"/>
    <property type="match status" value="1"/>
</dbReference>
<organism evidence="1 2">
    <name type="scientific">Sphingobacterium alimentarium</name>
    <dbReference type="NCBI Taxonomy" id="797292"/>
    <lineage>
        <taxon>Bacteria</taxon>
        <taxon>Pseudomonadati</taxon>
        <taxon>Bacteroidota</taxon>
        <taxon>Sphingobacteriia</taxon>
        <taxon>Sphingobacteriales</taxon>
        <taxon>Sphingobacteriaceae</taxon>
        <taxon>Sphingobacterium</taxon>
    </lineage>
</organism>
<protein>
    <submittedName>
        <fullName evidence="1">WbqC-like protein</fullName>
    </submittedName>
</protein>